<comment type="caution">
    <text evidence="2">The sequence shown here is derived from an EMBL/GenBank/DDBJ whole genome shotgun (WGS) entry which is preliminary data.</text>
</comment>
<name>A0ABD2RR42_9SOLN</name>
<dbReference type="AlphaFoldDB" id="A0ABD2RR42"/>
<dbReference type="Proteomes" id="UP001627284">
    <property type="component" value="Unassembled WGS sequence"/>
</dbReference>
<organism evidence="2 3">
    <name type="scientific">Solanum stoloniferum</name>
    <dbReference type="NCBI Taxonomy" id="62892"/>
    <lineage>
        <taxon>Eukaryota</taxon>
        <taxon>Viridiplantae</taxon>
        <taxon>Streptophyta</taxon>
        <taxon>Embryophyta</taxon>
        <taxon>Tracheophyta</taxon>
        <taxon>Spermatophyta</taxon>
        <taxon>Magnoliopsida</taxon>
        <taxon>eudicotyledons</taxon>
        <taxon>Gunneridae</taxon>
        <taxon>Pentapetalae</taxon>
        <taxon>asterids</taxon>
        <taxon>lamiids</taxon>
        <taxon>Solanales</taxon>
        <taxon>Solanaceae</taxon>
        <taxon>Solanoideae</taxon>
        <taxon>Solaneae</taxon>
        <taxon>Solanum</taxon>
    </lineage>
</organism>
<keyword evidence="1" id="KW-1133">Transmembrane helix</keyword>
<proteinExistence type="predicted"/>
<reference evidence="2 3" key="1">
    <citation type="submission" date="2024-05" db="EMBL/GenBank/DDBJ databases">
        <title>De novo assembly of an allotetraploid wild potato.</title>
        <authorList>
            <person name="Hosaka A.J."/>
        </authorList>
    </citation>
    <scope>NUCLEOTIDE SEQUENCE [LARGE SCALE GENOMIC DNA]</scope>
    <source>
        <tissue evidence="2">Young leaves</tissue>
    </source>
</reference>
<dbReference type="EMBL" id="JBJKTR010000018">
    <property type="protein sequence ID" value="KAL3334170.1"/>
    <property type="molecule type" value="Genomic_DNA"/>
</dbReference>
<keyword evidence="3" id="KW-1185">Reference proteome</keyword>
<sequence>MQTPLKKTKKKLSSAFAFALKRAYTHNVFSVPFLGVHFIKKLHVSNGTLFLFYLMFAPYSYSIMINPLLLFKKDLVVLSVNWPSHLSFEKHLNVERRRRKEYWD</sequence>
<evidence type="ECO:0000313" key="2">
    <source>
        <dbReference type="EMBL" id="KAL3334170.1"/>
    </source>
</evidence>
<keyword evidence="1" id="KW-0472">Membrane</keyword>
<feature type="transmembrane region" description="Helical" evidence="1">
    <location>
        <begin position="49"/>
        <end position="71"/>
    </location>
</feature>
<keyword evidence="1" id="KW-0812">Transmembrane</keyword>
<accession>A0ABD2RR42</accession>
<protein>
    <submittedName>
        <fullName evidence="2">Uncharacterized protein</fullName>
    </submittedName>
</protein>
<gene>
    <name evidence="2" type="ORF">AABB24_030766</name>
</gene>
<evidence type="ECO:0000313" key="3">
    <source>
        <dbReference type="Proteomes" id="UP001627284"/>
    </source>
</evidence>
<evidence type="ECO:0000256" key="1">
    <source>
        <dbReference type="SAM" id="Phobius"/>
    </source>
</evidence>